<dbReference type="InterPro" id="IPR008906">
    <property type="entry name" value="HATC_C_dom"/>
</dbReference>
<dbReference type="InterPro" id="IPR055298">
    <property type="entry name" value="AtLOH3-like"/>
</dbReference>
<dbReference type="InterPro" id="IPR012337">
    <property type="entry name" value="RNaseH-like_sf"/>
</dbReference>
<dbReference type="Pfam" id="PF05699">
    <property type="entry name" value="Dimer_Tnp_hAT"/>
    <property type="match status" value="1"/>
</dbReference>
<evidence type="ECO:0000259" key="2">
    <source>
        <dbReference type="Pfam" id="PF14291"/>
    </source>
</evidence>
<evidence type="ECO:0000259" key="1">
    <source>
        <dbReference type="Pfam" id="PF05699"/>
    </source>
</evidence>
<reference evidence="3" key="1">
    <citation type="submission" date="2018-02" db="EMBL/GenBank/DDBJ databases">
        <authorList>
            <person name="Cohen D.B."/>
            <person name="Kent A.D."/>
        </authorList>
    </citation>
    <scope>NUCLEOTIDE SEQUENCE</scope>
</reference>
<dbReference type="GO" id="GO:0046983">
    <property type="term" value="F:protein dimerization activity"/>
    <property type="evidence" value="ECO:0007669"/>
    <property type="project" value="InterPro"/>
</dbReference>
<dbReference type="EMBL" id="OIVN01002570">
    <property type="protein sequence ID" value="SPD04777.1"/>
    <property type="molecule type" value="Genomic_DNA"/>
</dbReference>
<dbReference type="AlphaFoldDB" id="A0A2N9GQP9"/>
<sequence length="560" mass="63011">MQVQDSKLVLQNRLRLKTTIKCVKWLAMQACAFRGHDESLESSNRGNFFEMLKYTASINESIAEVILENAPGNAKYTSPDIQKEILNILATRVRNKIREEIGDAKFCILVDEALDESNREQMAVVLRFVNRDGFVQERFFDVVGVDETSAKTLKKGICNVLTRHNLQVENMRGQGYDGASNMRGAWNGLQALFLKDCPYAYYVHCFAHQLQLALVAAAKDVPDVWKFFSKLNSIVNLVGVSPKRHMELKNIKAAELADMLASGELATGKGANQSRSLQRPGATRWGSHFGAVSKLIEMFTAAQTVLEIMGITDCLCQVLQRKSQDIINALDLVSATKCNLQKLRQDGWDAFIGDVTSFCISNKIDMPDMSAHYKEDNRFTERTTRLLVLSSALNPVDGFKSFKIDDICSLASEFYPGDFTQVEMGKVSIYFLIDRLVRLVLTLPVSTATTERAFSAMKLVKTTLRNKMEDGFLADCLVIYIERELARNIDSDSIINDFYSIKNRRAPLNPAPQSYKVKFLIFIPPKPKPHLTTSSCFMESSPITDHPKIELAEVERFTSL</sequence>
<dbReference type="Pfam" id="PF14291">
    <property type="entry name" value="DUF4371"/>
    <property type="match status" value="1"/>
</dbReference>
<organism evidence="3">
    <name type="scientific">Fagus sylvatica</name>
    <name type="common">Beechnut</name>
    <dbReference type="NCBI Taxonomy" id="28930"/>
    <lineage>
        <taxon>Eukaryota</taxon>
        <taxon>Viridiplantae</taxon>
        <taxon>Streptophyta</taxon>
        <taxon>Embryophyta</taxon>
        <taxon>Tracheophyta</taxon>
        <taxon>Spermatophyta</taxon>
        <taxon>Magnoliopsida</taxon>
        <taxon>eudicotyledons</taxon>
        <taxon>Gunneridae</taxon>
        <taxon>Pentapetalae</taxon>
        <taxon>rosids</taxon>
        <taxon>fabids</taxon>
        <taxon>Fagales</taxon>
        <taxon>Fagaceae</taxon>
        <taxon>Fagus</taxon>
    </lineage>
</organism>
<accession>A0A2N9GQP9</accession>
<feature type="domain" description="HAT C-terminal dimerisation" evidence="1">
    <location>
        <begin position="428"/>
        <end position="485"/>
    </location>
</feature>
<feature type="domain" description="DUF4371" evidence="2">
    <location>
        <begin position="12"/>
        <end position="188"/>
    </location>
</feature>
<name>A0A2N9GQP9_FAGSY</name>
<dbReference type="PANTHER" id="PTHR11697:SF230">
    <property type="entry name" value="ZINC FINGER, MYM DOMAIN CONTAINING 1"/>
    <property type="match status" value="1"/>
</dbReference>
<gene>
    <name evidence="3" type="ORF">FSB_LOCUS32659</name>
</gene>
<dbReference type="InterPro" id="IPR025398">
    <property type="entry name" value="DUF4371"/>
</dbReference>
<evidence type="ECO:0008006" key="4">
    <source>
        <dbReference type="Google" id="ProtNLM"/>
    </source>
</evidence>
<dbReference type="SUPFAM" id="SSF53098">
    <property type="entry name" value="Ribonuclease H-like"/>
    <property type="match status" value="1"/>
</dbReference>
<protein>
    <recommendedName>
        <fullName evidence="4">DUF4371 domain-containing protein</fullName>
    </recommendedName>
</protein>
<dbReference type="PANTHER" id="PTHR11697">
    <property type="entry name" value="GENERAL TRANSCRIPTION FACTOR 2-RELATED ZINC FINGER PROTEIN"/>
    <property type="match status" value="1"/>
</dbReference>
<proteinExistence type="predicted"/>
<evidence type="ECO:0000313" key="3">
    <source>
        <dbReference type="EMBL" id="SPD04777.1"/>
    </source>
</evidence>